<comment type="cofactor">
    <cofactor evidence="17">
        <name>a monovalent cation</name>
        <dbReference type="ChEBI" id="CHEBI:60242"/>
    </cofactor>
    <text evidence="17">A monovalent cation.</text>
</comment>
<keyword evidence="8 17" id="KW-0436">Ligase</keyword>
<dbReference type="EC" id="6.3.2.17" evidence="17"/>
<dbReference type="InterPro" id="IPR036615">
    <property type="entry name" value="Mur_ligase_C_dom_sf"/>
</dbReference>
<protein>
    <recommendedName>
        <fullName evidence="17">Folylpolyglutamate synthase</fullName>
        <ecNumber evidence="17">6.3.2.17</ecNumber>
    </recommendedName>
    <alternativeName>
        <fullName evidence="17">Folylpoly-gamma-glutamate synthetase</fullName>
    </alternativeName>
    <alternativeName>
        <fullName evidence="17">Tetrahydrofolylpolyglutamate synthase</fullName>
    </alternativeName>
</protein>
<gene>
    <name evidence="20" type="ORF">HZH66_014728</name>
</gene>
<feature type="binding site" evidence="19">
    <location>
        <position position="210"/>
    </location>
    <ligand>
        <name>Mg(2+)</name>
        <dbReference type="ChEBI" id="CHEBI:18420"/>
        <label>1</label>
    </ligand>
</feature>
<comment type="caution">
    <text evidence="20">The sequence shown here is derived from an EMBL/GenBank/DDBJ whole genome shotgun (WGS) entry which is preliminary data.</text>
</comment>
<keyword evidence="13 19" id="KW-0460">Magnesium</keyword>
<sequence>MNSQIFTLLQKISKNMHIRHCACIKENYKDAIKKLNDLQSNSNYLEIVANNSKMNFAKLEDTEKYLIRSGINLDQLNNLSIIHVAGTKGKGSVCAFVEAILQIHGFRTGFFSSPHLITVRERLRINGSPINETDFAYYFWKVYNKLDNAKEFESDIPMYFKFLTVLMFNVFLYENIDVAIIEVGIGGEYDCTNIVKNPVCVGITSLGLDHTSLLGNTIEEIAYQKSGIFKPNTIAFTVPQKKEALEILKERAIERQCTLHVVPSFQYYEWENDQLNNKTLYSQIQQQNASLAIQLAVYWMQSQINSNYFLTINNNICNKKYYNFQENNIEGSIKNINDEQEEMINKKTNTKYISFKKIATALSTCIWPGRQQILRGTLFDFYLDGAHTLESMDCCISWFNNQIENNNGKRYLIFNMTGKRDVSLFMNRLKTIKFHKIYFVPNVAGILDIDNLTTAEVIDEQKMKCQKHCEMWGEQSPHVVKIVANNVMEVLNDIRMEHIHNDETIIWKDKTQVLITGSLHLVGATLAILDPNFTMTTKF</sequence>
<evidence type="ECO:0000256" key="19">
    <source>
        <dbReference type="PIRSR" id="PIRSR038895-2"/>
    </source>
</evidence>
<comment type="pathway">
    <text evidence="4 17">Cofactor biosynthesis; tetrahydrofolylpolyglutamate biosynthesis.</text>
</comment>
<evidence type="ECO:0000256" key="9">
    <source>
        <dbReference type="ARBA" id="ARBA00022723"/>
    </source>
</evidence>
<feature type="binding site" evidence="19">
    <location>
        <position position="182"/>
    </location>
    <ligand>
        <name>Mg(2+)</name>
        <dbReference type="ChEBI" id="CHEBI:18420"/>
        <label>1</label>
    </ligand>
</feature>
<evidence type="ECO:0000256" key="7">
    <source>
        <dbReference type="ARBA" id="ARBA00022563"/>
    </source>
</evidence>
<evidence type="ECO:0000256" key="11">
    <source>
        <dbReference type="ARBA" id="ARBA00022792"/>
    </source>
</evidence>
<keyword evidence="10 18" id="KW-0547">Nucleotide-binding</keyword>
<dbReference type="Proteomes" id="UP000614350">
    <property type="component" value="Unassembled WGS sequence"/>
</dbReference>
<evidence type="ECO:0000256" key="12">
    <source>
        <dbReference type="ARBA" id="ARBA00022840"/>
    </source>
</evidence>
<dbReference type="PROSITE" id="PS01012">
    <property type="entry name" value="FOLYLPOLYGLU_SYNT_2"/>
    <property type="match status" value="1"/>
</dbReference>
<evidence type="ECO:0000256" key="2">
    <source>
        <dbReference type="ARBA" id="ARBA00004305"/>
    </source>
</evidence>
<evidence type="ECO:0000256" key="17">
    <source>
        <dbReference type="PIRNR" id="PIRNR038895"/>
    </source>
</evidence>
<reference evidence="20" key="1">
    <citation type="journal article" date="2020" name="G3 (Bethesda)">
        <title>High-Quality Assemblies for Three Invasive Social Wasps from the &lt;i&gt;Vespula&lt;/i&gt; Genus.</title>
        <authorList>
            <person name="Harrop T.W.R."/>
            <person name="Guhlin J."/>
            <person name="McLaughlin G.M."/>
            <person name="Permina E."/>
            <person name="Stockwell P."/>
            <person name="Gilligan J."/>
            <person name="Le Lec M.F."/>
            <person name="Gruber M.A.M."/>
            <person name="Quinn O."/>
            <person name="Lovegrove M."/>
            <person name="Duncan E.J."/>
            <person name="Remnant E.J."/>
            <person name="Van Eeckhoven J."/>
            <person name="Graham B."/>
            <person name="Knapp R.A."/>
            <person name="Langford K.W."/>
            <person name="Kronenberg Z."/>
            <person name="Press M.O."/>
            <person name="Eacker S.M."/>
            <person name="Wilson-Rankin E.E."/>
            <person name="Purcell J."/>
            <person name="Lester P.J."/>
            <person name="Dearden P.K."/>
        </authorList>
    </citation>
    <scope>NUCLEOTIDE SEQUENCE</scope>
    <source>
        <strain evidence="20">Marl-1</strain>
    </source>
</reference>
<dbReference type="GO" id="GO:0005829">
    <property type="term" value="C:cytosol"/>
    <property type="evidence" value="ECO:0007669"/>
    <property type="project" value="TreeGrafter"/>
</dbReference>
<keyword evidence="6" id="KW-0963">Cytoplasm</keyword>
<evidence type="ECO:0000256" key="5">
    <source>
        <dbReference type="ARBA" id="ARBA00008276"/>
    </source>
</evidence>
<proteinExistence type="inferred from homology"/>
<keyword evidence="15" id="KW-0472">Membrane</keyword>
<evidence type="ECO:0000313" key="20">
    <source>
        <dbReference type="EMBL" id="KAF7379357.1"/>
    </source>
</evidence>
<evidence type="ECO:0000256" key="4">
    <source>
        <dbReference type="ARBA" id="ARBA00005150"/>
    </source>
</evidence>
<dbReference type="InterPro" id="IPR001645">
    <property type="entry name" value="Folylpolyglutamate_synth"/>
</dbReference>
<dbReference type="GO" id="GO:0004326">
    <property type="term" value="F:tetrahydrofolylpolyglutamate synthase activity"/>
    <property type="evidence" value="ECO:0007669"/>
    <property type="project" value="UniProtKB-EC"/>
</dbReference>
<evidence type="ECO:0000256" key="10">
    <source>
        <dbReference type="ARBA" id="ARBA00022741"/>
    </source>
</evidence>
<comment type="similarity">
    <text evidence="5 17">Belongs to the folylpolyglutamate synthase family.</text>
</comment>
<organism evidence="20 21">
    <name type="scientific">Vespula vulgaris</name>
    <name type="common">Yellow jacket</name>
    <name type="synonym">Wasp</name>
    <dbReference type="NCBI Taxonomy" id="7454"/>
    <lineage>
        <taxon>Eukaryota</taxon>
        <taxon>Metazoa</taxon>
        <taxon>Ecdysozoa</taxon>
        <taxon>Arthropoda</taxon>
        <taxon>Hexapoda</taxon>
        <taxon>Insecta</taxon>
        <taxon>Pterygota</taxon>
        <taxon>Neoptera</taxon>
        <taxon>Endopterygota</taxon>
        <taxon>Hymenoptera</taxon>
        <taxon>Apocrita</taxon>
        <taxon>Aculeata</taxon>
        <taxon>Vespoidea</taxon>
        <taxon>Vespidae</taxon>
        <taxon>Vespinae</taxon>
        <taxon>Vespula</taxon>
    </lineage>
</organism>
<dbReference type="GO" id="GO:0005759">
    <property type="term" value="C:mitochondrial matrix"/>
    <property type="evidence" value="ECO:0007669"/>
    <property type="project" value="UniProtKB-SubCell"/>
</dbReference>
<dbReference type="EMBL" id="JACSEA010000023">
    <property type="protein sequence ID" value="KAF7379357.1"/>
    <property type="molecule type" value="Genomic_DNA"/>
</dbReference>
<name>A0A834J016_VESVU</name>
<dbReference type="InterPro" id="IPR023600">
    <property type="entry name" value="Folylpolyglutamate_synth_euk"/>
</dbReference>
<evidence type="ECO:0000256" key="3">
    <source>
        <dbReference type="ARBA" id="ARBA00004496"/>
    </source>
</evidence>
<keyword evidence="9 19" id="KW-0479">Metal-binding</keyword>
<dbReference type="Gene3D" id="3.90.190.20">
    <property type="entry name" value="Mur ligase, C-terminal domain"/>
    <property type="match status" value="1"/>
</dbReference>
<dbReference type="GO" id="GO:0046872">
    <property type="term" value="F:metal ion binding"/>
    <property type="evidence" value="ECO:0007669"/>
    <property type="project" value="UniProtKB-KW"/>
</dbReference>
<keyword evidence="12 18" id="KW-0067">ATP-binding</keyword>
<dbReference type="Gene3D" id="3.40.1190.10">
    <property type="entry name" value="Mur-like, catalytic domain"/>
    <property type="match status" value="1"/>
</dbReference>
<keyword evidence="11" id="KW-0999">Mitochondrion inner membrane</keyword>
<accession>A0A834J016</accession>
<evidence type="ECO:0000256" key="18">
    <source>
        <dbReference type="PIRSR" id="PIRSR038895-1"/>
    </source>
</evidence>
<feature type="binding site" evidence="18">
    <location>
        <position position="384"/>
    </location>
    <ligand>
        <name>ATP</name>
        <dbReference type="ChEBI" id="CHEBI:30616"/>
    </ligand>
</feature>
<dbReference type="SUPFAM" id="SSF53623">
    <property type="entry name" value="MurD-like peptide ligases, catalytic domain"/>
    <property type="match status" value="1"/>
</dbReference>
<dbReference type="GO" id="GO:0006730">
    <property type="term" value="P:one-carbon metabolic process"/>
    <property type="evidence" value="ECO:0007669"/>
    <property type="project" value="UniProtKB-KW"/>
</dbReference>
<dbReference type="SUPFAM" id="SSF53244">
    <property type="entry name" value="MurD-like peptide ligases, peptide-binding domain"/>
    <property type="match status" value="1"/>
</dbReference>
<keyword evidence="7 17" id="KW-0554">One-carbon metabolism</keyword>
<comment type="catalytic activity">
    <reaction evidence="16 17">
        <text>(6S)-5,6,7,8-tetrahydrofolyl-(gamma-L-Glu)(n) + L-glutamate + ATP = (6S)-5,6,7,8-tetrahydrofolyl-(gamma-L-Glu)(n+1) + ADP + phosphate + H(+)</text>
        <dbReference type="Rhea" id="RHEA:10580"/>
        <dbReference type="Rhea" id="RHEA-COMP:14738"/>
        <dbReference type="Rhea" id="RHEA-COMP:14740"/>
        <dbReference type="ChEBI" id="CHEBI:15378"/>
        <dbReference type="ChEBI" id="CHEBI:29985"/>
        <dbReference type="ChEBI" id="CHEBI:30616"/>
        <dbReference type="ChEBI" id="CHEBI:43474"/>
        <dbReference type="ChEBI" id="CHEBI:141005"/>
        <dbReference type="ChEBI" id="CHEBI:456216"/>
        <dbReference type="EC" id="6.3.2.17"/>
    </reaction>
</comment>
<comment type="function">
    <text evidence="17">Catalyzes conversion of folates to polyglutamate derivatives allowing concentration of folate compounds in the cell and the intracellular retention of these cofactors, which are important substrates for most of the folate-dependent enzymes that are involved in one-carbon transfer reactions involved in purine, pyrimidine and amino acid synthesis.</text>
</comment>
<evidence type="ECO:0000256" key="13">
    <source>
        <dbReference type="ARBA" id="ARBA00022842"/>
    </source>
</evidence>
<keyword evidence="14" id="KW-0496">Mitochondrion</keyword>
<evidence type="ECO:0000256" key="1">
    <source>
        <dbReference type="ARBA" id="ARBA00004273"/>
    </source>
</evidence>
<keyword evidence="21" id="KW-1185">Reference proteome</keyword>
<dbReference type="UniPathway" id="UPA00850"/>
<dbReference type="InterPro" id="IPR018109">
    <property type="entry name" value="Folylpolyglutamate_synth_CS"/>
</dbReference>
<evidence type="ECO:0000256" key="16">
    <source>
        <dbReference type="ARBA" id="ARBA00047493"/>
    </source>
</evidence>
<evidence type="ECO:0000256" key="6">
    <source>
        <dbReference type="ARBA" id="ARBA00022490"/>
    </source>
</evidence>
<dbReference type="InterPro" id="IPR036565">
    <property type="entry name" value="Mur-like_cat_sf"/>
</dbReference>
<evidence type="ECO:0000256" key="14">
    <source>
        <dbReference type="ARBA" id="ARBA00023128"/>
    </source>
</evidence>
<dbReference type="PIRSF" id="PIRSF038895">
    <property type="entry name" value="FPGS"/>
    <property type="match status" value="1"/>
</dbReference>
<evidence type="ECO:0000256" key="8">
    <source>
        <dbReference type="ARBA" id="ARBA00022598"/>
    </source>
</evidence>
<dbReference type="PANTHER" id="PTHR11136">
    <property type="entry name" value="FOLYLPOLYGLUTAMATE SYNTHASE-RELATED"/>
    <property type="match status" value="1"/>
</dbReference>
<dbReference type="PANTHER" id="PTHR11136:SF5">
    <property type="entry name" value="FOLYLPOLYGLUTAMATE SYNTHASE, MITOCHONDRIAL"/>
    <property type="match status" value="1"/>
</dbReference>
<dbReference type="NCBIfam" id="TIGR01499">
    <property type="entry name" value="folC"/>
    <property type="match status" value="1"/>
</dbReference>
<dbReference type="AlphaFoldDB" id="A0A834J016"/>
<feature type="binding site" evidence="18">
    <location>
        <position position="370"/>
    </location>
    <ligand>
        <name>ATP</name>
        <dbReference type="ChEBI" id="CHEBI:30616"/>
    </ligand>
</feature>
<evidence type="ECO:0000313" key="21">
    <source>
        <dbReference type="Proteomes" id="UP000614350"/>
    </source>
</evidence>
<dbReference type="GO" id="GO:0005743">
    <property type="term" value="C:mitochondrial inner membrane"/>
    <property type="evidence" value="ECO:0007669"/>
    <property type="project" value="UniProtKB-SubCell"/>
</dbReference>
<evidence type="ECO:0000256" key="15">
    <source>
        <dbReference type="ARBA" id="ARBA00023136"/>
    </source>
</evidence>
<dbReference type="GO" id="GO:0005524">
    <property type="term" value="F:ATP binding"/>
    <property type="evidence" value="ECO:0007669"/>
    <property type="project" value="UniProtKB-KW"/>
</dbReference>
<comment type="subcellular location">
    <subcellularLocation>
        <location evidence="3">Cytoplasm</location>
    </subcellularLocation>
    <subcellularLocation>
        <location evidence="1">Mitochondrion inner membrane</location>
    </subcellularLocation>
    <subcellularLocation>
        <location evidence="2">Mitochondrion matrix</location>
    </subcellularLocation>
</comment>
<feature type="binding site" evidence="19">
    <location>
        <position position="113"/>
    </location>
    <ligand>
        <name>Mg(2+)</name>
        <dbReference type="ChEBI" id="CHEBI:18420"/>
        <label>1</label>
    </ligand>
</feature>